<evidence type="ECO:0000313" key="10">
    <source>
        <dbReference type="Proteomes" id="UP000712281"/>
    </source>
</evidence>
<evidence type="ECO:0000313" key="8">
    <source>
        <dbReference type="EMBL" id="KAF2545873.1"/>
    </source>
</evidence>
<keyword evidence="3" id="KW-0964">Secreted</keyword>
<sequence length="166" mass="18227">KRGVVYSLTVGVTRSCARDKKIIVSVSGRSGKIPIETIFSSDGGDSYAWAFTAMSDVVRVTLQNLDLHLHLDRAKPNRVQNGRFDIGPYVFAKYSTGVLIPAKSQEDFISPMSPLPNWFVESPKPVKYITNNNFELRILSSSLHTPGTHTSSVSGQETHTTTATGR</sequence>
<dbReference type="InterPro" id="IPR006946">
    <property type="entry name" value="DGR2-like_dom"/>
</dbReference>
<name>A0A8S9HKC6_BRACR</name>
<feature type="non-terminal residue" evidence="9">
    <location>
        <position position="1"/>
    </location>
</feature>
<comment type="subcellular location">
    <subcellularLocation>
        <location evidence="1">Cell envelope</location>
    </subcellularLocation>
    <subcellularLocation>
        <location evidence="2">Secreted</location>
    </subcellularLocation>
</comment>
<evidence type="ECO:0000256" key="6">
    <source>
        <dbReference type="SAM" id="MobiDB-lite"/>
    </source>
</evidence>
<dbReference type="AlphaFoldDB" id="A0A8S9HKC6"/>
<evidence type="ECO:0000256" key="4">
    <source>
        <dbReference type="ARBA" id="ARBA00022729"/>
    </source>
</evidence>
<evidence type="ECO:0000256" key="3">
    <source>
        <dbReference type="ARBA" id="ARBA00022525"/>
    </source>
</evidence>
<organism evidence="9 10">
    <name type="scientific">Brassica cretica</name>
    <name type="common">Mustard</name>
    <dbReference type="NCBI Taxonomy" id="69181"/>
    <lineage>
        <taxon>Eukaryota</taxon>
        <taxon>Viridiplantae</taxon>
        <taxon>Streptophyta</taxon>
        <taxon>Embryophyta</taxon>
        <taxon>Tracheophyta</taxon>
        <taxon>Spermatophyta</taxon>
        <taxon>Magnoliopsida</taxon>
        <taxon>eudicotyledons</taxon>
        <taxon>Gunneridae</taxon>
        <taxon>Pentapetalae</taxon>
        <taxon>rosids</taxon>
        <taxon>malvids</taxon>
        <taxon>Brassicales</taxon>
        <taxon>Brassicaceae</taxon>
        <taxon>Brassiceae</taxon>
        <taxon>Brassica</taxon>
    </lineage>
</organism>
<evidence type="ECO:0000313" key="9">
    <source>
        <dbReference type="EMBL" id="KAF2557560.1"/>
    </source>
</evidence>
<keyword evidence="4" id="KW-0732">Signal</keyword>
<evidence type="ECO:0000259" key="7">
    <source>
        <dbReference type="Pfam" id="PF04862"/>
    </source>
</evidence>
<gene>
    <name evidence="9" type="ORF">F2Q68_00017867</name>
    <name evidence="8" type="ORF">F2Q70_00023549</name>
</gene>
<evidence type="ECO:0000256" key="1">
    <source>
        <dbReference type="ARBA" id="ARBA00004196"/>
    </source>
</evidence>
<evidence type="ECO:0000256" key="5">
    <source>
        <dbReference type="ARBA" id="ARBA00023180"/>
    </source>
</evidence>
<dbReference type="PANTHER" id="PTHR31265">
    <property type="entry name" value="OS02G0527500 PROTEIN-RELATED"/>
    <property type="match status" value="1"/>
</dbReference>
<dbReference type="InterPro" id="IPR052437">
    <property type="entry name" value="Pectin_Meth_Modulator"/>
</dbReference>
<protein>
    <recommendedName>
        <fullName evidence="7">DUF642 domain-containing protein</fullName>
    </recommendedName>
</protein>
<feature type="region of interest" description="Disordered" evidence="6">
    <location>
        <begin position="145"/>
        <end position="166"/>
    </location>
</feature>
<dbReference type="EMBL" id="QGKW02001940">
    <property type="protein sequence ID" value="KAF2557560.1"/>
    <property type="molecule type" value="Genomic_DNA"/>
</dbReference>
<reference evidence="9" key="1">
    <citation type="submission" date="2019-12" db="EMBL/GenBank/DDBJ databases">
        <title>Genome sequencing and annotation of Brassica cretica.</title>
        <authorList>
            <person name="Studholme D.J."/>
            <person name="Sarris P.F."/>
        </authorList>
    </citation>
    <scope>NUCLEOTIDE SEQUENCE</scope>
    <source>
        <strain evidence="9">PFS-001/15</strain>
        <strain evidence="8">PFS-102/07</strain>
        <tissue evidence="9">Leaf</tissue>
    </source>
</reference>
<keyword evidence="5" id="KW-0325">Glycoprotein</keyword>
<feature type="domain" description="DUF642" evidence="7">
    <location>
        <begin position="2"/>
        <end position="65"/>
    </location>
</feature>
<evidence type="ECO:0000256" key="2">
    <source>
        <dbReference type="ARBA" id="ARBA00004613"/>
    </source>
</evidence>
<proteinExistence type="predicted"/>
<dbReference type="GO" id="GO:0005576">
    <property type="term" value="C:extracellular region"/>
    <property type="evidence" value="ECO:0007669"/>
    <property type="project" value="UniProtKB-SubCell"/>
</dbReference>
<dbReference type="EMBL" id="QGKY02001925">
    <property type="protein sequence ID" value="KAF2545873.1"/>
    <property type="molecule type" value="Genomic_DNA"/>
</dbReference>
<dbReference type="PANTHER" id="PTHR31265:SF23">
    <property type="entry name" value="DUF642 DOMAIN-CONTAINING PROTEIN"/>
    <property type="match status" value="1"/>
</dbReference>
<dbReference type="Pfam" id="PF04862">
    <property type="entry name" value="DUF642"/>
    <property type="match status" value="1"/>
</dbReference>
<accession>A0A8S9HKC6</accession>
<comment type="caution">
    <text evidence="9">The sequence shown here is derived from an EMBL/GenBank/DDBJ whole genome shotgun (WGS) entry which is preliminary data.</text>
</comment>
<dbReference type="Proteomes" id="UP000712281">
    <property type="component" value="Unassembled WGS sequence"/>
</dbReference>